<protein>
    <submittedName>
        <fullName evidence="2">Uncharacterized protein</fullName>
    </submittedName>
</protein>
<dbReference type="AlphaFoldDB" id="A0AAE1PPW7"/>
<dbReference type="Proteomes" id="UP001292094">
    <property type="component" value="Unassembled WGS sequence"/>
</dbReference>
<evidence type="ECO:0000313" key="3">
    <source>
        <dbReference type="Proteomes" id="UP001292094"/>
    </source>
</evidence>
<evidence type="ECO:0000256" key="1">
    <source>
        <dbReference type="SAM" id="MobiDB-lite"/>
    </source>
</evidence>
<keyword evidence="3" id="KW-1185">Reference proteome</keyword>
<reference evidence="2" key="1">
    <citation type="submission" date="2023-11" db="EMBL/GenBank/DDBJ databases">
        <title>Genome assemblies of two species of porcelain crab, Petrolisthes cinctipes and Petrolisthes manimaculis (Anomura: Porcellanidae).</title>
        <authorList>
            <person name="Angst P."/>
        </authorList>
    </citation>
    <scope>NUCLEOTIDE SEQUENCE</scope>
    <source>
        <strain evidence="2">PB745_02</strain>
        <tissue evidence="2">Gill</tissue>
    </source>
</reference>
<proteinExistence type="predicted"/>
<evidence type="ECO:0000313" key="2">
    <source>
        <dbReference type="EMBL" id="KAK4311876.1"/>
    </source>
</evidence>
<sequence>MKGPPDTPLRPLSDAPSTHPRDPRVPICASRSLTLPPPSEFIYSQSARPDSLRNFNNNTTTTQSCLSHKRFFPHHSRRSRCAVDLTSQRGGRIV</sequence>
<comment type="caution">
    <text evidence="2">The sequence shown here is derived from an EMBL/GenBank/DDBJ whole genome shotgun (WGS) entry which is preliminary data.</text>
</comment>
<accession>A0AAE1PPW7</accession>
<organism evidence="2 3">
    <name type="scientific">Petrolisthes manimaculis</name>
    <dbReference type="NCBI Taxonomy" id="1843537"/>
    <lineage>
        <taxon>Eukaryota</taxon>
        <taxon>Metazoa</taxon>
        <taxon>Ecdysozoa</taxon>
        <taxon>Arthropoda</taxon>
        <taxon>Crustacea</taxon>
        <taxon>Multicrustacea</taxon>
        <taxon>Malacostraca</taxon>
        <taxon>Eumalacostraca</taxon>
        <taxon>Eucarida</taxon>
        <taxon>Decapoda</taxon>
        <taxon>Pleocyemata</taxon>
        <taxon>Anomura</taxon>
        <taxon>Galatheoidea</taxon>
        <taxon>Porcellanidae</taxon>
        <taxon>Petrolisthes</taxon>
    </lineage>
</organism>
<gene>
    <name evidence="2" type="ORF">Pmani_016660</name>
</gene>
<dbReference type="EMBL" id="JAWZYT010001468">
    <property type="protein sequence ID" value="KAK4311876.1"/>
    <property type="molecule type" value="Genomic_DNA"/>
</dbReference>
<name>A0AAE1PPW7_9EUCA</name>
<feature type="region of interest" description="Disordered" evidence="1">
    <location>
        <begin position="1"/>
        <end position="32"/>
    </location>
</feature>